<dbReference type="GO" id="GO:0008879">
    <property type="term" value="F:glucose-1-phosphate thymidylyltransferase activity"/>
    <property type="evidence" value="ECO:0007669"/>
    <property type="project" value="UniProtKB-EC"/>
</dbReference>
<dbReference type="PATRIC" id="fig|1196324.3.peg.1378"/>
<evidence type="ECO:0000256" key="7">
    <source>
        <dbReference type="ARBA" id="ARBA00022723"/>
    </source>
</evidence>
<reference evidence="14 15" key="1">
    <citation type="journal article" date="2012" name="J. Bacteriol.">
        <title>Genome of Bacillus macauensis ZFHKF-1, a Long-Chain-Forming Bacterium.</title>
        <authorList>
            <person name="Cai L."/>
            <person name="Zhang T."/>
        </authorList>
    </citation>
    <scope>NUCLEOTIDE SEQUENCE [LARGE SCALE GENOMIC DNA]</scope>
    <source>
        <strain evidence="14 15">ZFHKF-1</strain>
    </source>
</reference>
<feature type="domain" description="Nucleotidyl transferase" evidence="13">
    <location>
        <begin position="2"/>
        <end position="136"/>
    </location>
</feature>
<dbReference type="Pfam" id="PF00483">
    <property type="entry name" value="NTP_transferase"/>
    <property type="match status" value="1"/>
</dbReference>
<keyword evidence="5 14" id="KW-0808">Transferase</keyword>
<proteinExistence type="inferred from homology"/>
<evidence type="ECO:0000256" key="5">
    <source>
        <dbReference type="ARBA" id="ARBA00022679"/>
    </source>
</evidence>
<keyword evidence="6" id="KW-0548">Nucleotidyltransferase</keyword>
<dbReference type="eggNOG" id="COG1209">
    <property type="taxonomic scope" value="Bacteria"/>
</dbReference>
<evidence type="ECO:0000256" key="1">
    <source>
        <dbReference type="ARBA" id="ARBA00001946"/>
    </source>
</evidence>
<dbReference type="OrthoDB" id="9803871at2"/>
<dbReference type="InterPro" id="IPR005835">
    <property type="entry name" value="NTP_transferase_dom"/>
</dbReference>
<evidence type="ECO:0000259" key="13">
    <source>
        <dbReference type="Pfam" id="PF00483"/>
    </source>
</evidence>
<dbReference type="EC" id="2.7.7.24" evidence="3"/>
<evidence type="ECO:0000256" key="3">
    <source>
        <dbReference type="ARBA" id="ARBA00012461"/>
    </source>
</evidence>
<gene>
    <name evidence="14" type="ORF">A374_06741</name>
</gene>
<organism evidence="14 15">
    <name type="scientific">Fictibacillus macauensis ZFHKF-1</name>
    <dbReference type="NCBI Taxonomy" id="1196324"/>
    <lineage>
        <taxon>Bacteria</taxon>
        <taxon>Bacillati</taxon>
        <taxon>Bacillota</taxon>
        <taxon>Bacilli</taxon>
        <taxon>Bacillales</taxon>
        <taxon>Fictibacillaceae</taxon>
        <taxon>Fictibacillus</taxon>
    </lineage>
</organism>
<dbReference type="AlphaFoldDB" id="I8J3D1"/>
<dbReference type="SUPFAM" id="SSF53448">
    <property type="entry name" value="Nucleotide-diphospho-sugar transferases"/>
    <property type="match status" value="1"/>
</dbReference>
<evidence type="ECO:0000256" key="12">
    <source>
        <dbReference type="SAM" id="Phobius"/>
    </source>
</evidence>
<keyword evidence="12" id="KW-1133">Transmembrane helix</keyword>
<accession>I8J3D1</accession>
<evidence type="ECO:0000256" key="9">
    <source>
        <dbReference type="ARBA" id="ARBA00032492"/>
    </source>
</evidence>
<dbReference type="Gene3D" id="3.90.550.10">
    <property type="entry name" value="Spore Coat Polysaccharide Biosynthesis Protein SpsA, Chain A"/>
    <property type="match status" value="1"/>
</dbReference>
<dbReference type="PANTHER" id="PTHR43532">
    <property type="entry name" value="GLUCOSE-1-PHOSPHATE THYMIDYLYLTRANSFERASE"/>
    <property type="match status" value="1"/>
</dbReference>
<evidence type="ECO:0000313" key="14">
    <source>
        <dbReference type="EMBL" id="EIT86276.1"/>
    </source>
</evidence>
<keyword evidence="12" id="KW-0812">Transmembrane</keyword>
<evidence type="ECO:0000256" key="2">
    <source>
        <dbReference type="ARBA" id="ARBA00010480"/>
    </source>
</evidence>
<dbReference type="RefSeq" id="WP_007201445.1">
    <property type="nucleotide sequence ID" value="NZ_AKKV01000022.1"/>
</dbReference>
<evidence type="ECO:0000313" key="15">
    <source>
        <dbReference type="Proteomes" id="UP000004080"/>
    </source>
</evidence>
<dbReference type="InterPro" id="IPR005907">
    <property type="entry name" value="G1P_thy_trans_s"/>
</dbReference>
<evidence type="ECO:0000256" key="6">
    <source>
        <dbReference type="ARBA" id="ARBA00022695"/>
    </source>
</evidence>
<dbReference type="EMBL" id="AKKV01000022">
    <property type="protein sequence ID" value="EIT86276.1"/>
    <property type="molecule type" value="Genomic_DNA"/>
</dbReference>
<sequence>MKGIIMTESAQTKLAPMTTSVAKQLVPVYDKPMVYYSLAVFLLAGITEILIIVKPKYLFHYQSLLSNGQHLGITISYAVQAEQTSLEESIVLAEEFIDHEPVAMLQGMSLLYSTSFSEKIAASLTANKGALLFVKEDAVHSSPLAVYDEKATTLARHVLATKDTTLHELYAAKHALQIVTMNQAMLTFDLSAPAGVLRASQFIETVQQQYGCYVACLEEIAFTLGYITEKQLLKLAHNMENSAYKTYLLGVLTRSS</sequence>
<dbReference type="InterPro" id="IPR029044">
    <property type="entry name" value="Nucleotide-diphossugar_trans"/>
</dbReference>
<dbReference type="PANTHER" id="PTHR43532:SF1">
    <property type="entry name" value="GLUCOSE-1-PHOSPHATE THYMIDYLYLTRANSFERASE 1"/>
    <property type="match status" value="1"/>
</dbReference>
<comment type="similarity">
    <text evidence="2">Belongs to the glucose-1-phosphate thymidylyltransferase family.</text>
</comment>
<keyword evidence="15" id="KW-1185">Reference proteome</keyword>
<keyword evidence="8" id="KW-0460">Magnesium</keyword>
<name>I8J3D1_9BACL</name>
<keyword evidence="7" id="KW-0479">Metal-binding</keyword>
<evidence type="ECO:0000256" key="10">
    <source>
        <dbReference type="ARBA" id="ARBA00032598"/>
    </source>
</evidence>
<comment type="cofactor">
    <cofactor evidence="1">
        <name>Mg(2+)</name>
        <dbReference type="ChEBI" id="CHEBI:18420"/>
    </cofactor>
</comment>
<dbReference type="STRING" id="1196324.A374_06741"/>
<protein>
    <recommendedName>
        <fullName evidence="4">Glucose-1-phosphate thymidylyltransferase</fullName>
        <ecNumber evidence="3">2.7.7.24</ecNumber>
    </recommendedName>
    <alternativeName>
        <fullName evidence="10">dTDP-glucose pyrophosphorylase</fullName>
    </alternativeName>
    <alternativeName>
        <fullName evidence="9">dTDP-glucose synthase</fullName>
    </alternativeName>
</protein>
<evidence type="ECO:0000256" key="4">
    <source>
        <dbReference type="ARBA" id="ARBA00017654"/>
    </source>
</evidence>
<comment type="caution">
    <text evidence="14">The sequence shown here is derived from an EMBL/GenBank/DDBJ whole genome shotgun (WGS) entry which is preliminary data.</text>
</comment>
<dbReference type="Proteomes" id="UP000004080">
    <property type="component" value="Unassembled WGS sequence"/>
</dbReference>
<comment type="catalytic activity">
    <reaction evidence="11">
        <text>dTTP + alpha-D-glucose 1-phosphate + H(+) = dTDP-alpha-D-glucose + diphosphate</text>
        <dbReference type="Rhea" id="RHEA:15225"/>
        <dbReference type="ChEBI" id="CHEBI:15378"/>
        <dbReference type="ChEBI" id="CHEBI:33019"/>
        <dbReference type="ChEBI" id="CHEBI:37568"/>
        <dbReference type="ChEBI" id="CHEBI:57477"/>
        <dbReference type="ChEBI" id="CHEBI:58601"/>
        <dbReference type="EC" id="2.7.7.24"/>
    </reaction>
</comment>
<evidence type="ECO:0000256" key="11">
    <source>
        <dbReference type="ARBA" id="ARBA00049336"/>
    </source>
</evidence>
<evidence type="ECO:0000256" key="8">
    <source>
        <dbReference type="ARBA" id="ARBA00022842"/>
    </source>
</evidence>
<feature type="transmembrane region" description="Helical" evidence="12">
    <location>
        <begin position="33"/>
        <end position="53"/>
    </location>
</feature>
<dbReference type="GO" id="GO:0046872">
    <property type="term" value="F:metal ion binding"/>
    <property type="evidence" value="ECO:0007669"/>
    <property type="project" value="UniProtKB-KW"/>
</dbReference>
<keyword evidence="12" id="KW-0472">Membrane</keyword>